<protein>
    <submittedName>
        <fullName evidence="8">Biopolymer transport protein ExbD/TolR</fullName>
    </submittedName>
</protein>
<keyword evidence="3" id="KW-1003">Cell membrane</keyword>
<keyword evidence="7" id="KW-0653">Protein transport</keyword>
<evidence type="ECO:0000256" key="7">
    <source>
        <dbReference type="RuleBase" id="RU003879"/>
    </source>
</evidence>
<dbReference type="STRING" id="1121884.SAMN02745131_02320"/>
<comment type="subcellular location">
    <subcellularLocation>
        <location evidence="1">Cell membrane</location>
        <topology evidence="1">Single-pass membrane protein</topology>
    </subcellularLocation>
    <subcellularLocation>
        <location evidence="7">Cell membrane</location>
        <topology evidence="7">Single-pass type II membrane protein</topology>
    </subcellularLocation>
</comment>
<reference evidence="8 9" key="1">
    <citation type="submission" date="2016-11" db="EMBL/GenBank/DDBJ databases">
        <authorList>
            <person name="Jaros S."/>
            <person name="Januszkiewicz K."/>
            <person name="Wedrychowicz H."/>
        </authorList>
    </citation>
    <scope>NUCLEOTIDE SEQUENCE [LARGE SCALE GENOMIC DNA]</scope>
    <source>
        <strain evidence="8 9">DSM 18119</strain>
    </source>
</reference>
<keyword evidence="6" id="KW-0472">Membrane</keyword>
<dbReference type="PANTHER" id="PTHR30558">
    <property type="entry name" value="EXBD MEMBRANE COMPONENT OF PMF-DRIVEN MACROMOLECULE IMPORT SYSTEM"/>
    <property type="match status" value="1"/>
</dbReference>
<dbReference type="Pfam" id="PF02472">
    <property type="entry name" value="ExbD"/>
    <property type="match status" value="1"/>
</dbReference>
<evidence type="ECO:0000313" key="8">
    <source>
        <dbReference type="EMBL" id="SHF32650.1"/>
    </source>
</evidence>
<dbReference type="GO" id="GO:0022857">
    <property type="term" value="F:transmembrane transporter activity"/>
    <property type="evidence" value="ECO:0007669"/>
    <property type="project" value="InterPro"/>
</dbReference>
<evidence type="ECO:0000313" key="9">
    <source>
        <dbReference type="Proteomes" id="UP000184048"/>
    </source>
</evidence>
<dbReference type="GO" id="GO:0015031">
    <property type="term" value="P:protein transport"/>
    <property type="evidence" value="ECO:0007669"/>
    <property type="project" value="UniProtKB-KW"/>
</dbReference>
<evidence type="ECO:0000256" key="2">
    <source>
        <dbReference type="ARBA" id="ARBA00005811"/>
    </source>
</evidence>
<keyword evidence="5" id="KW-1133">Transmembrane helix</keyword>
<keyword evidence="7" id="KW-0813">Transport</keyword>
<organism evidence="8 9">
    <name type="scientific">Flavisolibacter ginsengisoli DSM 18119</name>
    <dbReference type="NCBI Taxonomy" id="1121884"/>
    <lineage>
        <taxon>Bacteria</taxon>
        <taxon>Pseudomonadati</taxon>
        <taxon>Bacteroidota</taxon>
        <taxon>Chitinophagia</taxon>
        <taxon>Chitinophagales</taxon>
        <taxon>Chitinophagaceae</taxon>
        <taxon>Flavisolibacter</taxon>
    </lineage>
</organism>
<name>A0A1M5AQY1_9BACT</name>
<sequence length="220" mass="24317">MPSVKIPKKSTATDMTPFVDVAFLILSFFMLATKFKPPEPVEITTPRSVSSDKLKEQDALLIEMDKNGRVYFTVNVQKSADEGIKKSVIEGINKARNLGLTQSEMNSFAKNTTVGVPFTGLKSLLAMSDEDRLKVKQPGIPVTDTLNNELTTWVATAVSAFQGHKLNYMIKGDNAAKYPSFKGIIDALRKNDINKYQLITDPEGVPAGTDLYKIQEAKRK</sequence>
<evidence type="ECO:0000256" key="1">
    <source>
        <dbReference type="ARBA" id="ARBA00004162"/>
    </source>
</evidence>
<dbReference type="RefSeq" id="WP_072835500.1">
    <property type="nucleotide sequence ID" value="NZ_FQUU01000009.1"/>
</dbReference>
<accession>A0A1M5AQY1</accession>
<dbReference type="EMBL" id="FQUU01000009">
    <property type="protein sequence ID" value="SHF32650.1"/>
    <property type="molecule type" value="Genomic_DNA"/>
</dbReference>
<keyword evidence="4 7" id="KW-0812">Transmembrane</keyword>
<dbReference type="PANTHER" id="PTHR30558:SF3">
    <property type="entry name" value="BIOPOLYMER TRANSPORT PROTEIN EXBD-RELATED"/>
    <property type="match status" value="1"/>
</dbReference>
<dbReference type="AlphaFoldDB" id="A0A1M5AQY1"/>
<proteinExistence type="inferred from homology"/>
<dbReference type="InterPro" id="IPR003400">
    <property type="entry name" value="ExbD"/>
</dbReference>
<evidence type="ECO:0000256" key="6">
    <source>
        <dbReference type="ARBA" id="ARBA00023136"/>
    </source>
</evidence>
<evidence type="ECO:0000256" key="5">
    <source>
        <dbReference type="ARBA" id="ARBA00022989"/>
    </source>
</evidence>
<dbReference type="GO" id="GO:0005886">
    <property type="term" value="C:plasma membrane"/>
    <property type="evidence" value="ECO:0007669"/>
    <property type="project" value="UniProtKB-SubCell"/>
</dbReference>
<dbReference type="Proteomes" id="UP000184048">
    <property type="component" value="Unassembled WGS sequence"/>
</dbReference>
<evidence type="ECO:0000256" key="4">
    <source>
        <dbReference type="ARBA" id="ARBA00022692"/>
    </source>
</evidence>
<evidence type="ECO:0000256" key="3">
    <source>
        <dbReference type="ARBA" id="ARBA00022475"/>
    </source>
</evidence>
<gene>
    <name evidence="8" type="ORF">SAMN02745131_02320</name>
</gene>
<dbReference type="OrthoDB" id="9793581at2"/>
<comment type="similarity">
    <text evidence="2 7">Belongs to the ExbD/TolR family.</text>
</comment>
<keyword evidence="9" id="KW-1185">Reference proteome</keyword>